<accession>A0ABS4Q8E5</accession>
<dbReference type="Proteomes" id="UP001519325">
    <property type="component" value="Unassembled WGS sequence"/>
</dbReference>
<evidence type="ECO:0000313" key="1">
    <source>
        <dbReference type="EMBL" id="MBP2187965.1"/>
    </source>
</evidence>
<proteinExistence type="predicted"/>
<gene>
    <name evidence="1" type="ORF">BJ987_000866</name>
</gene>
<dbReference type="RefSeq" id="WP_209884912.1">
    <property type="nucleotide sequence ID" value="NZ_JAGGMR010000001.1"/>
</dbReference>
<organism evidence="1 2">
    <name type="scientific">Nocardia goodfellowii</name>
    <dbReference type="NCBI Taxonomy" id="882446"/>
    <lineage>
        <taxon>Bacteria</taxon>
        <taxon>Bacillati</taxon>
        <taxon>Actinomycetota</taxon>
        <taxon>Actinomycetes</taxon>
        <taxon>Mycobacteriales</taxon>
        <taxon>Nocardiaceae</taxon>
        <taxon>Nocardia</taxon>
    </lineage>
</organism>
<protein>
    <submittedName>
        <fullName evidence="1">Uncharacterized protein</fullName>
    </submittedName>
</protein>
<evidence type="ECO:0000313" key="2">
    <source>
        <dbReference type="Proteomes" id="UP001519325"/>
    </source>
</evidence>
<sequence length="146" mass="16390">MALTVWQDQGFDQFRDVARRLASVIQCSDDRSAALHQFTEGTRNGEAFTELLIEWSGRWFNESGGQQILIGPEMFWLLSEPDPRRAIRSQIPGGDGRETEPTPGQRGRKLLLVCVLETLAQTQWQQPEPVEDKIPVLNGVGINGMV</sequence>
<comment type="caution">
    <text evidence="1">The sequence shown here is derived from an EMBL/GenBank/DDBJ whole genome shotgun (WGS) entry which is preliminary data.</text>
</comment>
<keyword evidence="2" id="KW-1185">Reference proteome</keyword>
<dbReference type="EMBL" id="JAGGMR010000001">
    <property type="protein sequence ID" value="MBP2187965.1"/>
    <property type="molecule type" value="Genomic_DNA"/>
</dbReference>
<reference evidence="1 2" key="1">
    <citation type="submission" date="2021-03" db="EMBL/GenBank/DDBJ databases">
        <title>Sequencing the genomes of 1000 actinobacteria strains.</title>
        <authorList>
            <person name="Klenk H.-P."/>
        </authorList>
    </citation>
    <scope>NUCLEOTIDE SEQUENCE [LARGE SCALE GENOMIC DNA]</scope>
    <source>
        <strain evidence="1 2">DSM 45516</strain>
    </source>
</reference>
<name>A0ABS4Q8E5_9NOCA</name>